<feature type="transmembrane region" description="Helical" evidence="1">
    <location>
        <begin position="92"/>
        <end position="111"/>
    </location>
</feature>
<reference evidence="3" key="1">
    <citation type="submission" date="2025-08" db="UniProtKB">
        <authorList>
            <consortium name="RefSeq"/>
        </authorList>
    </citation>
    <scope>IDENTIFICATION</scope>
    <source>
        <strain evidence="3">14028-0561.14</strain>
        <tissue evidence="3">Whole fly</tissue>
    </source>
</reference>
<feature type="transmembrane region" description="Helical" evidence="1">
    <location>
        <begin position="117"/>
        <end position="137"/>
    </location>
</feature>
<keyword evidence="2" id="KW-1185">Reference proteome</keyword>
<dbReference type="OrthoDB" id="7852153at2759"/>
<keyword evidence="1" id="KW-0812">Transmembrane</keyword>
<gene>
    <name evidence="3" type="primary">LOC108073846</name>
</gene>
<protein>
    <submittedName>
        <fullName evidence="3">Uncharacterized protein isoform X1</fullName>
    </submittedName>
</protein>
<sequence length="241" mass="27769">MFEPNVVIWPFFETETVKDRRRFTGKCFLEFLGCILFGLLQWVLVVTALKSWFEQVSRNHSSALFLGFVVGLFLFLIYALSKSIRRMKCMKWLLPVVIVEFLVVGLIPLMIEPPVLYMLIAFLITCVVFLFIVILAATMPADITMGGLYIYLMTLGFYLMSLYCIVLYCILGVFWCFYVFAITMACVVAFFLMYHVQCIMGGRSAATKLYDDKYAALLLFLEFIAFFCITLYIRPKNAPPT</sequence>
<feature type="transmembrane region" description="Helical" evidence="1">
    <location>
        <begin position="214"/>
        <end position="233"/>
    </location>
</feature>
<dbReference type="RefSeq" id="XP_017021116.1">
    <property type="nucleotide sequence ID" value="XM_017165627.3"/>
</dbReference>
<evidence type="ECO:0000313" key="2">
    <source>
        <dbReference type="Proteomes" id="UP001652661"/>
    </source>
</evidence>
<keyword evidence="1" id="KW-0472">Membrane</keyword>
<feature type="transmembrane region" description="Helical" evidence="1">
    <location>
        <begin position="61"/>
        <end position="80"/>
    </location>
</feature>
<accession>A0A6P4IE45</accession>
<feature type="transmembrane region" description="Helical" evidence="1">
    <location>
        <begin position="28"/>
        <end position="49"/>
    </location>
</feature>
<evidence type="ECO:0000256" key="1">
    <source>
        <dbReference type="SAM" id="Phobius"/>
    </source>
</evidence>
<dbReference type="AlphaFoldDB" id="A0A6P4IE45"/>
<dbReference type="Proteomes" id="UP001652661">
    <property type="component" value="Chromosome 3L"/>
</dbReference>
<dbReference type="GeneID" id="108073846"/>
<organism evidence="2 3">
    <name type="scientific">Drosophila kikkawai</name>
    <name type="common">Fruit fly</name>
    <dbReference type="NCBI Taxonomy" id="30033"/>
    <lineage>
        <taxon>Eukaryota</taxon>
        <taxon>Metazoa</taxon>
        <taxon>Ecdysozoa</taxon>
        <taxon>Arthropoda</taxon>
        <taxon>Hexapoda</taxon>
        <taxon>Insecta</taxon>
        <taxon>Pterygota</taxon>
        <taxon>Neoptera</taxon>
        <taxon>Endopterygota</taxon>
        <taxon>Diptera</taxon>
        <taxon>Brachycera</taxon>
        <taxon>Muscomorpha</taxon>
        <taxon>Ephydroidea</taxon>
        <taxon>Drosophilidae</taxon>
        <taxon>Drosophila</taxon>
        <taxon>Sophophora</taxon>
    </lineage>
</organism>
<proteinExistence type="predicted"/>
<name>A0A6P4IE45_DROKI</name>
<feature type="transmembrane region" description="Helical" evidence="1">
    <location>
        <begin position="177"/>
        <end position="194"/>
    </location>
</feature>
<feature type="transmembrane region" description="Helical" evidence="1">
    <location>
        <begin position="149"/>
        <end position="171"/>
    </location>
</feature>
<evidence type="ECO:0000313" key="3">
    <source>
        <dbReference type="RefSeq" id="XP_017021116.1"/>
    </source>
</evidence>
<keyword evidence="1" id="KW-1133">Transmembrane helix</keyword>